<gene>
    <name evidence="5" type="ORF">MAPG_07697</name>
</gene>
<comment type="similarity">
    <text evidence="2">Belongs to the glycosyl hydrolases 36 family.</text>
</comment>
<dbReference type="GO" id="GO:0004557">
    <property type="term" value="F:alpha-galactosidase activity"/>
    <property type="evidence" value="ECO:0007669"/>
    <property type="project" value="UniProtKB-EC"/>
</dbReference>
<dbReference type="EMBL" id="GL876971">
    <property type="protein sequence ID" value="KLU88712.1"/>
    <property type="molecule type" value="Genomic_DNA"/>
</dbReference>
<dbReference type="InterPro" id="IPR008811">
    <property type="entry name" value="Glycosyl_hydrolases_36"/>
</dbReference>
<dbReference type="OMA" id="HIFANAH"/>
<dbReference type="OrthoDB" id="4664297at2759"/>
<evidence type="ECO:0000256" key="3">
    <source>
        <dbReference type="ARBA" id="ARBA00023277"/>
    </source>
</evidence>
<accession>A0A0C4E5D1</accession>
<dbReference type="InterPro" id="IPR017853">
    <property type="entry name" value="GH"/>
</dbReference>
<evidence type="ECO:0000313" key="5">
    <source>
        <dbReference type="EMBL" id="KLU88712.1"/>
    </source>
</evidence>
<dbReference type="InterPro" id="IPR013785">
    <property type="entry name" value="Aldolase_TIM"/>
</dbReference>
<protein>
    <submittedName>
        <fullName evidence="5">Alpha-galactosidase</fullName>
    </submittedName>
</protein>
<dbReference type="Pfam" id="PF05691">
    <property type="entry name" value="Raffinose_syn"/>
    <property type="match status" value="1"/>
</dbReference>
<dbReference type="PANTHER" id="PTHR31268">
    <property type="match status" value="1"/>
</dbReference>
<comment type="catalytic activity">
    <reaction evidence="1">
        <text>Hydrolysis of terminal, non-reducing alpha-D-galactose residues in alpha-D-galactosides, including galactose oligosaccharides, galactomannans and galactolipids.</text>
        <dbReference type="EC" id="3.2.1.22"/>
    </reaction>
</comment>
<dbReference type="Gene3D" id="3.20.20.70">
    <property type="entry name" value="Aldolase class I"/>
    <property type="match status" value="1"/>
</dbReference>
<dbReference type="VEuPathDB" id="FungiDB:MAPG_07697"/>
<dbReference type="AlphaFoldDB" id="A0A0C4E5D1"/>
<evidence type="ECO:0000256" key="2">
    <source>
        <dbReference type="ARBA" id="ARBA00007240"/>
    </source>
</evidence>
<evidence type="ECO:0000313" key="6">
    <source>
        <dbReference type="EnsemblFungi" id="MAPG_07697T0"/>
    </source>
</evidence>
<sequence>MPQPRLLARSCRIPFLSSFKYRLSWQRRSSLRSPPLHSLVDPLSSEASLCAAVPSMSCPEGIAAGMPAALIPAQKLPPKPDSAQAQVMLSSFPPLGQVTKASTAEGEFSFVVCLQVQRVLADRPWQVALSYAALGKANWHDVLLISAVSQNTPVSLSKPDPEISPIYFTISSTIHVATSFTFKFRESPHLPWRETREDLLIQDGIVLPMASSSLPDNLRQDILLDLGPEVTVRPAMSQTPATNLWVMEAPVPGLGIGGNDRSVVSDVNLGLPWKGEMLRWFSLVRIWTPWLAPRHGKTQFAVQEDAVVSAFLGHDGRHLVLLPTSGVGHVTAVLRSSVDGRVILRARCDRVDDGTAKVVAAVGESFDNALAACVYHARDIMQAQETQHGSKHDHINAQTLAGDVRPDWMEDWHDGLGFCTWNALGQHLTEDAILKALDTLAENNIEIRNLIIDDGWQDADPSENGQFQSGLNRFEASPVKFPQGLKALVSAIRSKYPHIQHVLVWHALLGYWGGVAPTGEISRSYKTVEVLREEAKRRNLPLGGRMTVVAKEDVDRFYDDFYRFLASCGVDGVKTDAQFMLDTWVGSTARRELTDAYLDAWTIASLRYFGNRAISCMSQVPHFIFYSQMPRHRLAIPLRNSDDFFPEIPASHPWHIWANAHNSLLTQYLNVVPDWDMFQTSHSYSGYHAAARAISGGPIYITDVPGRHDMELLAQLTGVTPRGKTVVFRPSVFGKSIDAYVGHNDDSLLEVGSYHGDARTGTPILGVFNVTARSMTDIIPLHRFAGAGSRNAYVVRAHTTGRVSGPMRTNSPSSMLSLSLEERGYEILTAFALSTFVSPGGAQLHVASLGLLGKMTGAAALVSSDIKLENGRVFFDIRVKALGTIGVYVSRLPDIDIGEDSIAMIQGAVIPRETVGVSEQDDHVLAVDVATAWAKMGLDSSWSNEVQLVLYIGIGKLGGSAAT</sequence>
<evidence type="ECO:0000256" key="1">
    <source>
        <dbReference type="ARBA" id="ARBA00001255"/>
    </source>
</evidence>
<reference evidence="7" key="1">
    <citation type="submission" date="2010-05" db="EMBL/GenBank/DDBJ databases">
        <title>The genome sequence of Magnaporthe poae strain ATCC 64411.</title>
        <authorList>
            <person name="Ma L.-J."/>
            <person name="Dead R."/>
            <person name="Young S."/>
            <person name="Zeng Q."/>
            <person name="Koehrsen M."/>
            <person name="Alvarado L."/>
            <person name="Berlin A."/>
            <person name="Chapman S.B."/>
            <person name="Chen Z."/>
            <person name="Freedman E."/>
            <person name="Gellesch M."/>
            <person name="Goldberg J."/>
            <person name="Griggs A."/>
            <person name="Gujja S."/>
            <person name="Heilman E.R."/>
            <person name="Heiman D."/>
            <person name="Hepburn T."/>
            <person name="Howarth C."/>
            <person name="Jen D."/>
            <person name="Larson L."/>
            <person name="Mehta T."/>
            <person name="Neiman D."/>
            <person name="Pearson M."/>
            <person name="Roberts A."/>
            <person name="Saif S."/>
            <person name="Shea T."/>
            <person name="Shenoy N."/>
            <person name="Sisk P."/>
            <person name="Stolte C."/>
            <person name="Sykes S."/>
            <person name="Walk T."/>
            <person name="White J."/>
            <person name="Yandava C."/>
            <person name="Haas B."/>
            <person name="Nusbaum C."/>
            <person name="Birren B."/>
        </authorList>
    </citation>
    <scope>NUCLEOTIDE SEQUENCE [LARGE SCALE GENOMIC DNA]</scope>
    <source>
        <strain evidence="7">ATCC 64411 / 73-15</strain>
    </source>
</reference>
<organism evidence="6 7">
    <name type="scientific">Magnaporthiopsis poae (strain ATCC 64411 / 73-15)</name>
    <name type="common">Kentucky bluegrass fungus</name>
    <name type="synonym">Magnaporthe poae</name>
    <dbReference type="NCBI Taxonomy" id="644358"/>
    <lineage>
        <taxon>Eukaryota</taxon>
        <taxon>Fungi</taxon>
        <taxon>Dikarya</taxon>
        <taxon>Ascomycota</taxon>
        <taxon>Pezizomycotina</taxon>
        <taxon>Sordariomycetes</taxon>
        <taxon>Sordariomycetidae</taxon>
        <taxon>Magnaporthales</taxon>
        <taxon>Magnaporthaceae</taxon>
        <taxon>Magnaporthiopsis</taxon>
    </lineage>
</organism>
<reference evidence="6" key="5">
    <citation type="submission" date="2015-06" db="UniProtKB">
        <authorList>
            <consortium name="EnsemblFungi"/>
        </authorList>
    </citation>
    <scope>IDENTIFICATION</scope>
    <source>
        <strain evidence="6">ATCC 64411</strain>
    </source>
</reference>
<dbReference type="EMBL" id="ADBL01001861">
    <property type="status" value="NOT_ANNOTATED_CDS"/>
    <property type="molecule type" value="Genomic_DNA"/>
</dbReference>
<reference evidence="5" key="2">
    <citation type="submission" date="2010-05" db="EMBL/GenBank/DDBJ databases">
        <title>The Genome Sequence of Magnaporthe poae strain ATCC 64411.</title>
        <authorList>
            <consortium name="The Broad Institute Genome Sequencing Platform"/>
            <consortium name="Broad Institute Genome Sequencing Center for Infectious Disease"/>
            <person name="Ma L.-J."/>
            <person name="Dead R."/>
            <person name="Young S."/>
            <person name="Zeng Q."/>
            <person name="Koehrsen M."/>
            <person name="Alvarado L."/>
            <person name="Berlin A."/>
            <person name="Chapman S.B."/>
            <person name="Chen Z."/>
            <person name="Freedman E."/>
            <person name="Gellesch M."/>
            <person name="Goldberg J."/>
            <person name="Griggs A."/>
            <person name="Gujja S."/>
            <person name="Heilman E.R."/>
            <person name="Heiman D."/>
            <person name="Hepburn T."/>
            <person name="Howarth C."/>
            <person name="Jen D."/>
            <person name="Larson L."/>
            <person name="Mehta T."/>
            <person name="Neiman D."/>
            <person name="Pearson M."/>
            <person name="Roberts A."/>
            <person name="Saif S."/>
            <person name="Shea T."/>
            <person name="Shenoy N."/>
            <person name="Sisk P."/>
            <person name="Stolte C."/>
            <person name="Sykes S."/>
            <person name="Walk T."/>
            <person name="White J."/>
            <person name="Yandava C."/>
            <person name="Haas B."/>
            <person name="Nusbaum C."/>
            <person name="Birren B."/>
        </authorList>
    </citation>
    <scope>NUCLEOTIDE SEQUENCE</scope>
    <source>
        <strain evidence="5">ATCC 64411</strain>
    </source>
</reference>
<reference evidence="5" key="3">
    <citation type="submission" date="2011-03" db="EMBL/GenBank/DDBJ databases">
        <title>Annotation of Magnaporthe poae ATCC 64411.</title>
        <authorList>
            <person name="Ma L.-J."/>
            <person name="Dead R."/>
            <person name="Young S.K."/>
            <person name="Zeng Q."/>
            <person name="Gargeya S."/>
            <person name="Fitzgerald M."/>
            <person name="Haas B."/>
            <person name="Abouelleil A."/>
            <person name="Alvarado L."/>
            <person name="Arachchi H.M."/>
            <person name="Berlin A."/>
            <person name="Brown A."/>
            <person name="Chapman S.B."/>
            <person name="Chen Z."/>
            <person name="Dunbar C."/>
            <person name="Freedman E."/>
            <person name="Gearin G."/>
            <person name="Gellesch M."/>
            <person name="Goldberg J."/>
            <person name="Griggs A."/>
            <person name="Gujja S."/>
            <person name="Heiman D."/>
            <person name="Howarth C."/>
            <person name="Larson L."/>
            <person name="Lui A."/>
            <person name="MacDonald P.J.P."/>
            <person name="Mehta T."/>
            <person name="Montmayeur A."/>
            <person name="Murphy C."/>
            <person name="Neiman D."/>
            <person name="Pearson M."/>
            <person name="Priest M."/>
            <person name="Roberts A."/>
            <person name="Saif S."/>
            <person name="Shea T."/>
            <person name="Shenoy N."/>
            <person name="Sisk P."/>
            <person name="Stolte C."/>
            <person name="Sykes S."/>
            <person name="Yandava C."/>
            <person name="Wortman J."/>
            <person name="Nusbaum C."/>
            <person name="Birren B."/>
        </authorList>
    </citation>
    <scope>NUCLEOTIDE SEQUENCE</scope>
    <source>
        <strain evidence="5">ATCC 64411</strain>
    </source>
</reference>
<dbReference type="SUPFAM" id="SSF51445">
    <property type="entry name" value="(Trans)glycosidases"/>
    <property type="match status" value="1"/>
</dbReference>
<dbReference type="PANTHER" id="PTHR31268:SF32">
    <property type="entry name" value="GALACTINOL--SUCROSE GALACTOSYLTRANSFERASE 2-RELATED"/>
    <property type="match status" value="1"/>
</dbReference>
<comment type="catalytic activity">
    <reaction evidence="4">
        <text>alpha-D-galactosyl-(1-&gt;3)-1D-myo-inositol + sucrose = raffinose + myo-inositol</text>
        <dbReference type="Rhea" id="RHEA:20161"/>
        <dbReference type="ChEBI" id="CHEBI:16634"/>
        <dbReference type="ChEBI" id="CHEBI:17268"/>
        <dbReference type="ChEBI" id="CHEBI:17505"/>
        <dbReference type="ChEBI" id="CHEBI:17992"/>
        <dbReference type="EC" id="2.4.1.82"/>
    </reaction>
</comment>
<dbReference type="STRING" id="644358.A0A0C4E5D1"/>
<dbReference type="Proteomes" id="UP000011715">
    <property type="component" value="Unassembled WGS sequence"/>
</dbReference>
<evidence type="ECO:0000313" key="7">
    <source>
        <dbReference type="Proteomes" id="UP000011715"/>
    </source>
</evidence>
<dbReference type="EnsemblFungi" id="MAPG_07697T0">
    <property type="protein sequence ID" value="MAPG_07697T0"/>
    <property type="gene ID" value="MAPG_07697"/>
</dbReference>
<keyword evidence="3" id="KW-0119">Carbohydrate metabolism</keyword>
<proteinExistence type="inferred from homology"/>
<reference evidence="6" key="4">
    <citation type="journal article" date="2015" name="G3 (Bethesda)">
        <title>Genome sequences of three phytopathogenic species of the Magnaporthaceae family of fungi.</title>
        <authorList>
            <person name="Okagaki L.H."/>
            <person name="Nunes C.C."/>
            <person name="Sailsbery J."/>
            <person name="Clay B."/>
            <person name="Brown D."/>
            <person name="John T."/>
            <person name="Oh Y."/>
            <person name="Young N."/>
            <person name="Fitzgerald M."/>
            <person name="Haas B.J."/>
            <person name="Zeng Q."/>
            <person name="Young S."/>
            <person name="Adiconis X."/>
            <person name="Fan L."/>
            <person name="Levin J.Z."/>
            <person name="Mitchell T.K."/>
            <person name="Okubara P.A."/>
            <person name="Farman M.L."/>
            <person name="Kohn L.M."/>
            <person name="Birren B."/>
            <person name="Ma L.-J."/>
            <person name="Dean R.A."/>
        </authorList>
    </citation>
    <scope>NUCLEOTIDE SEQUENCE</scope>
    <source>
        <strain evidence="6">ATCC 64411 / 73-15</strain>
    </source>
</reference>
<keyword evidence="7" id="KW-1185">Reference proteome</keyword>
<evidence type="ECO:0000256" key="4">
    <source>
        <dbReference type="ARBA" id="ARBA00049426"/>
    </source>
</evidence>
<dbReference type="GO" id="GO:0047274">
    <property type="term" value="F:galactinol-sucrose galactosyltransferase activity"/>
    <property type="evidence" value="ECO:0007669"/>
    <property type="project" value="UniProtKB-EC"/>
</dbReference>
<dbReference type="eggNOG" id="ENOG502QPVE">
    <property type="taxonomic scope" value="Eukaryota"/>
</dbReference>
<name>A0A0C4E5D1_MAGP6</name>